<keyword evidence="1 2" id="KW-0378">Hydrolase</keyword>
<dbReference type="KEGG" id="cdet:87943447"/>
<evidence type="ECO:0000313" key="3">
    <source>
        <dbReference type="Proteomes" id="UP001322277"/>
    </source>
</evidence>
<gene>
    <name evidence="2" type="ORF">CDEST_06944</name>
</gene>
<evidence type="ECO:0000313" key="2">
    <source>
        <dbReference type="EMBL" id="WQF81930.1"/>
    </source>
</evidence>
<keyword evidence="3" id="KW-1185">Reference proteome</keyword>
<dbReference type="GeneID" id="87943447"/>
<dbReference type="SUPFAM" id="SSF48208">
    <property type="entry name" value="Six-hairpin glycosidases"/>
    <property type="match status" value="1"/>
</dbReference>
<protein>
    <submittedName>
        <fullName evidence="2">Six-hairpin glycosidase superfamily, glycosyl hydrolase, family 88</fullName>
    </submittedName>
</protein>
<sequence>MNPVPPLFLLRDPAHETQPQQPKSVTMKPVSALLFATGAAAAVLKRNVDVNEPLAARTIDSWILNNNEPQRDYWYGRAALYTGVEAVYELTKNETLLAWYRSRIDGLVVTENGTIPGFRTDHYSLDDYRIGRNILYWYQRTGEEKYKIAATTIRGMLNNHPRTPTGGFWHRSPIYKNQMWLDGIYMADTFYAHYTSLFDAANTTAWDDIVLQWDKIEEAIRDPVTGLLFHGFDEGKEAVWADDVTGASPLIWNRAVGWYFMSLIEVLDLFPKEHPGYERLLGYYTSLAAALKQAQDPTSNGWWLVMNEPYPGKEGNYFESSSAAMFTWGWLAGLRLGYIDEATYLEPATKAYTHLVADFITMNCNGTVTWTDTVQVGSLNSDASFEYYVGIPVVDNDTRGVGPYLLAAYEWELRNNISA</sequence>
<dbReference type="RefSeq" id="XP_062779154.1">
    <property type="nucleotide sequence ID" value="XM_062923103.1"/>
</dbReference>
<dbReference type="InterPro" id="IPR052043">
    <property type="entry name" value="PolySaccharide_Degr_Enz"/>
</dbReference>
<dbReference type="AlphaFoldDB" id="A0AAX4IFS6"/>
<evidence type="ECO:0000256" key="1">
    <source>
        <dbReference type="ARBA" id="ARBA00022801"/>
    </source>
</evidence>
<organism evidence="2 3">
    <name type="scientific">Colletotrichum destructivum</name>
    <dbReference type="NCBI Taxonomy" id="34406"/>
    <lineage>
        <taxon>Eukaryota</taxon>
        <taxon>Fungi</taxon>
        <taxon>Dikarya</taxon>
        <taxon>Ascomycota</taxon>
        <taxon>Pezizomycotina</taxon>
        <taxon>Sordariomycetes</taxon>
        <taxon>Hypocreomycetidae</taxon>
        <taxon>Glomerellales</taxon>
        <taxon>Glomerellaceae</taxon>
        <taxon>Colletotrichum</taxon>
        <taxon>Colletotrichum destructivum species complex</taxon>
    </lineage>
</organism>
<dbReference type="InterPro" id="IPR008928">
    <property type="entry name" value="6-hairpin_glycosidase_sf"/>
</dbReference>
<keyword evidence="2" id="KW-0326">Glycosidase</keyword>
<dbReference type="GO" id="GO:0016798">
    <property type="term" value="F:hydrolase activity, acting on glycosyl bonds"/>
    <property type="evidence" value="ECO:0007669"/>
    <property type="project" value="UniProtKB-KW"/>
</dbReference>
<name>A0AAX4IFS6_9PEZI</name>
<reference evidence="3" key="1">
    <citation type="journal article" date="2023" name="bioRxiv">
        <title>Complete genome of the Medicago anthracnose fungus, Colletotrichum destructivum, reveals a mini-chromosome-like region within a core chromosome.</title>
        <authorList>
            <person name="Lapalu N."/>
            <person name="Simon A."/>
            <person name="Lu A."/>
            <person name="Plaumann P.-L."/>
            <person name="Amselem J."/>
            <person name="Pigne S."/>
            <person name="Auger A."/>
            <person name="Koch C."/>
            <person name="Dallery J.-F."/>
            <person name="O'Connell R.J."/>
        </authorList>
    </citation>
    <scope>NUCLEOTIDE SEQUENCE [LARGE SCALE GENOMIC DNA]</scope>
    <source>
        <strain evidence="3">CBS 520.97</strain>
    </source>
</reference>
<accession>A0AAX4IFS6</accession>
<dbReference type="Proteomes" id="UP001322277">
    <property type="component" value="Chromosome 4"/>
</dbReference>
<dbReference type="GO" id="GO:0005975">
    <property type="term" value="P:carbohydrate metabolic process"/>
    <property type="evidence" value="ECO:0007669"/>
    <property type="project" value="InterPro"/>
</dbReference>
<dbReference type="PANTHER" id="PTHR33886:SF9">
    <property type="entry name" value="UNSATURATED RHAMNOGALACTURONAN HYDROLASE (EUROFUNG)"/>
    <property type="match status" value="1"/>
</dbReference>
<dbReference type="PANTHER" id="PTHR33886">
    <property type="entry name" value="UNSATURATED RHAMNOGALACTURONAN HYDROLASE (EUROFUNG)"/>
    <property type="match status" value="1"/>
</dbReference>
<dbReference type="Pfam" id="PF07470">
    <property type="entry name" value="Glyco_hydro_88"/>
    <property type="match status" value="1"/>
</dbReference>
<dbReference type="Gene3D" id="1.50.10.10">
    <property type="match status" value="1"/>
</dbReference>
<dbReference type="InterPro" id="IPR010905">
    <property type="entry name" value="Glyco_hydro_88"/>
</dbReference>
<dbReference type="InterPro" id="IPR012341">
    <property type="entry name" value="6hp_glycosidase-like_sf"/>
</dbReference>
<dbReference type="EMBL" id="CP137308">
    <property type="protein sequence ID" value="WQF81930.1"/>
    <property type="molecule type" value="Genomic_DNA"/>
</dbReference>
<proteinExistence type="predicted"/>